<comment type="caution">
    <text evidence="1">The sequence shown here is derived from an EMBL/GenBank/DDBJ whole genome shotgun (WGS) entry which is preliminary data.</text>
</comment>
<gene>
    <name evidence="1" type="ORF">LSH36_684g01016</name>
</gene>
<dbReference type="AlphaFoldDB" id="A0AAD9J3F1"/>
<sequence length="168" mass="19435">MDLFRQIFYEIRNHTLNVQPIISKTALPWHICQSCCSIDNDFGRLCRQYTECLAFSVQWTQERFGICNIYSDEIHLADLFVNETFITYSKLLHFINILICVTILRAVPCPIRFDWDANVKKCYSGQLQGPATWTDAVNYCTNTHPRAKLVEPRNVAENEKVALLAGKE</sequence>
<keyword evidence="2" id="KW-1185">Reference proteome</keyword>
<dbReference type="InterPro" id="IPR016187">
    <property type="entry name" value="CTDL_fold"/>
</dbReference>
<dbReference type="EMBL" id="JAODUP010000683">
    <property type="protein sequence ID" value="KAK2145412.1"/>
    <property type="molecule type" value="Genomic_DNA"/>
</dbReference>
<reference evidence="1" key="1">
    <citation type="journal article" date="2023" name="Mol. Biol. Evol.">
        <title>Third-Generation Sequencing Reveals the Adaptive Role of the Epigenome in Three Deep-Sea Polychaetes.</title>
        <authorList>
            <person name="Perez M."/>
            <person name="Aroh O."/>
            <person name="Sun Y."/>
            <person name="Lan Y."/>
            <person name="Juniper S.K."/>
            <person name="Young C.R."/>
            <person name="Angers B."/>
            <person name="Qian P.Y."/>
        </authorList>
    </citation>
    <scope>NUCLEOTIDE SEQUENCE</scope>
    <source>
        <strain evidence="1">P08H-3</strain>
    </source>
</reference>
<evidence type="ECO:0008006" key="3">
    <source>
        <dbReference type="Google" id="ProtNLM"/>
    </source>
</evidence>
<name>A0AAD9J3F1_9ANNE</name>
<proteinExistence type="predicted"/>
<dbReference type="Proteomes" id="UP001208570">
    <property type="component" value="Unassembled WGS sequence"/>
</dbReference>
<dbReference type="SUPFAM" id="SSF56436">
    <property type="entry name" value="C-type lectin-like"/>
    <property type="match status" value="1"/>
</dbReference>
<evidence type="ECO:0000313" key="1">
    <source>
        <dbReference type="EMBL" id="KAK2145412.1"/>
    </source>
</evidence>
<protein>
    <recommendedName>
        <fullName evidence="3">C-type lectin domain-containing protein</fullName>
    </recommendedName>
</protein>
<evidence type="ECO:0000313" key="2">
    <source>
        <dbReference type="Proteomes" id="UP001208570"/>
    </source>
</evidence>
<accession>A0AAD9J3F1</accession>
<organism evidence="1 2">
    <name type="scientific">Paralvinella palmiformis</name>
    <dbReference type="NCBI Taxonomy" id="53620"/>
    <lineage>
        <taxon>Eukaryota</taxon>
        <taxon>Metazoa</taxon>
        <taxon>Spiralia</taxon>
        <taxon>Lophotrochozoa</taxon>
        <taxon>Annelida</taxon>
        <taxon>Polychaeta</taxon>
        <taxon>Sedentaria</taxon>
        <taxon>Canalipalpata</taxon>
        <taxon>Terebellida</taxon>
        <taxon>Terebelliformia</taxon>
        <taxon>Alvinellidae</taxon>
        <taxon>Paralvinella</taxon>
    </lineage>
</organism>